<feature type="transmembrane region" description="Helical" evidence="1">
    <location>
        <begin position="33"/>
        <end position="50"/>
    </location>
</feature>
<protein>
    <submittedName>
        <fullName evidence="2">Uncharacterized protein</fullName>
    </submittedName>
</protein>
<dbReference type="EMBL" id="BARS01002578">
    <property type="protein sequence ID" value="GAF69598.1"/>
    <property type="molecule type" value="Genomic_DNA"/>
</dbReference>
<keyword evidence="1" id="KW-0472">Membrane</keyword>
<evidence type="ECO:0000313" key="2">
    <source>
        <dbReference type="EMBL" id="GAF69598.1"/>
    </source>
</evidence>
<gene>
    <name evidence="2" type="ORF">S01H1_04935</name>
</gene>
<keyword evidence="1" id="KW-0812">Transmembrane</keyword>
<accession>X0RLC5</accession>
<dbReference type="AlphaFoldDB" id="X0RLC5"/>
<comment type="caution">
    <text evidence="2">The sequence shown here is derived from an EMBL/GenBank/DDBJ whole genome shotgun (WGS) entry which is preliminary data.</text>
</comment>
<keyword evidence="1" id="KW-1133">Transmembrane helix</keyword>
<proteinExistence type="predicted"/>
<organism evidence="2">
    <name type="scientific">marine sediment metagenome</name>
    <dbReference type="NCBI Taxonomy" id="412755"/>
    <lineage>
        <taxon>unclassified sequences</taxon>
        <taxon>metagenomes</taxon>
        <taxon>ecological metagenomes</taxon>
    </lineage>
</organism>
<reference evidence="2" key="1">
    <citation type="journal article" date="2014" name="Front. Microbiol.">
        <title>High frequency of phylogenetically diverse reductive dehalogenase-homologous genes in deep subseafloor sedimentary metagenomes.</title>
        <authorList>
            <person name="Kawai M."/>
            <person name="Futagami T."/>
            <person name="Toyoda A."/>
            <person name="Takaki Y."/>
            <person name="Nishi S."/>
            <person name="Hori S."/>
            <person name="Arai W."/>
            <person name="Tsubouchi T."/>
            <person name="Morono Y."/>
            <person name="Uchiyama I."/>
            <person name="Ito T."/>
            <person name="Fujiyama A."/>
            <person name="Inagaki F."/>
            <person name="Takami H."/>
        </authorList>
    </citation>
    <scope>NUCLEOTIDE SEQUENCE</scope>
    <source>
        <strain evidence="2">Expedition CK06-06</strain>
    </source>
</reference>
<sequence length="70" mass="7741">MINREEMIFAFAFAFSMIGIVMAEKFGGIVEIPYLLMAASFLGIIHGGQARKIDELKSKDTVVLEGETDE</sequence>
<name>X0RLC5_9ZZZZ</name>
<evidence type="ECO:0000256" key="1">
    <source>
        <dbReference type="SAM" id="Phobius"/>
    </source>
</evidence>